<dbReference type="InterPro" id="IPR036770">
    <property type="entry name" value="Ankyrin_rpt-contain_sf"/>
</dbReference>
<dbReference type="InParanoid" id="A0A132BFP4"/>
<keyword evidence="8" id="KW-1185">Reference proteome</keyword>
<gene>
    <name evidence="7" type="ORF">LY89DRAFT_675356</name>
</gene>
<dbReference type="EMBL" id="KQ947429">
    <property type="protein sequence ID" value="KUJ10537.1"/>
    <property type="molecule type" value="Genomic_DNA"/>
</dbReference>
<dbReference type="Pfam" id="PF24809">
    <property type="entry name" value="DUF7708"/>
    <property type="match status" value="1"/>
</dbReference>
<dbReference type="STRING" id="149040.A0A132BFP4"/>
<dbReference type="PROSITE" id="PS50297">
    <property type="entry name" value="ANK_REP_REGION"/>
    <property type="match status" value="2"/>
</dbReference>
<reference evidence="7 8" key="1">
    <citation type="submission" date="2015-10" db="EMBL/GenBank/DDBJ databases">
        <title>Full genome of DAOMC 229536 Phialocephala scopiformis, a fungal endophyte of spruce producing the potent anti-insectan compound rugulosin.</title>
        <authorList>
            <consortium name="DOE Joint Genome Institute"/>
            <person name="Walker A.K."/>
            <person name="Frasz S.L."/>
            <person name="Seifert K.A."/>
            <person name="Miller J.D."/>
            <person name="Mondo S.J."/>
            <person name="Labutti K."/>
            <person name="Lipzen A."/>
            <person name="Dockter R."/>
            <person name="Kennedy M."/>
            <person name="Grigoriev I.V."/>
            <person name="Spatafora J.W."/>
        </authorList>
    </citation>
    <scope>NUCLEOTIDE SEQUENCE [LARGE SCALE GENOMIC DNA]</scope>
    <source>
        <strain evidence="7 8">CBS 120377</strain>
    </source>
</reference>
<evidence type="ECO:0000313" key="7">
    <source>
        <dbReference type="EMBL" id="KUJ10537.1"/>
    </source>
</evidence>
<dbReference type="Proteomes" id="UP000070700">
    <property type="component" value="Unassembled WGS sequence"/>
</dbReference>
<evidence type="ECO:0000256" key="1">
    <source>
        <dbReference type="ARBA" id="ARBA00022737"/>
    </source>
</evidence>
<name>A0A132BFP4_MOLSC</name>
<evidence type="ECO:0000256" key="3">
    <source>
        <dbReference type="PROSITE-ProRule" id="PRU00023"/>
    </source>
</evidence>
<dbReference type="Pfam" id="PF12796">
    <property type="entry name" value="Ank_2"/>
    <property type="match status" value="2"/>
</dbReference>
<keyword evidence="1" id="KW-0677">Repeat</keyword>
<sequence>MEPQMRPRKGDRFTVVLRKCGISRHRTEPQSAQAPSQRRQDAALSRLHGSQTSAIPESGTEESASPCPPKSTILASDIWKSAVQALSPKQRDALGFDGEIYNLQDEVLDLVVTKQRLCIEKQWTIEVRGKTIVLQDVSGRLLRWVDRFKVVGDLASQFDPVHAALPWAGFRFLLQVVVDDAETMGAILASLESITHLLAQCSIYERLYFAVDARIYALDAATILEDSMKTLYTKILIFLAEACLLFDKHKAIRMATSIFNSPTFTTLTKEIELQASVVWQDSNTAESTYTRRRQDISVSQSTSERAELLSMLANLQDPIRHIDEKTKTIATYVDRKIGEIEDLTMAVDTGIQTPPRVGRKSAAESELDRQNPAIILSAIVKQLATKNSTTAIQPVIMTEYKQRENEGFAKGRIEVQDSLDLILELPKVLPRTIIVLDALDECDRTTRESMIKGLHHIIQSATSQVKVFLSSRDDDDIAFYLERTANLRIDARDNRADINRFVEIEIERCIQDGKLLRGRLEASLVERVIKTLQCRADGKFLWVDFQIRHLCMMSHKSDIEANLGKLPKGLKDMYLVIWSDILGEAGTGPEIAKVALMWIFCARRHLSSDELIRLVSRTVFKASSELLDIETLLRLTHNLLVFDERSNHVRFAHLSVLEFLEDIGFEWTTAHAMTSETCLFSLLDRELPSSMIHVPNHKNPRQHSYECRYWPEHLEGCILYSPALTILLNKFLTLLSKSPAIRKLQRWTDLEFEDIVLSHLMLALAWFDPIGLAEQNTQFAISSQALEQIQELFVFASRRGRLTAVKLLSELPGVDINAKDKWGRTAMVYAIDNGHLDTLEYLIEVMEKDSTSASWDSSSYLMAAARQGYSKIVSRLIDSGADITAETTSESTALAYAASNGHLETVEILLQAYEKCEKDDNSNQERRSSILLPEEVSRSGWVAFQAAAKRGHEEVVRRLADRRDELISADYDWLPFLQAASAGHAAIVDLLLENATLAAEESFRDLQQDAQHAANQDGCFHPVLALQENEIILTIARAAAYGSPTVIELLLEYDPDLDIQNLFLQYGRSSLYAAIEDQRLETIKLLFAQGVIRILLSHLSDVNITNDRGSTALHLAVECGRNDIVDLLLREAVDITIKDMNGRTALDAASHYGYKQILETLLAYKTRLTESSSSDEIVLSTE</sequence>
<feature type="domain" description="DUF7708" evidence="5">
    <location>
        <begin position="145"/>
        <end position="286"/>
    </location>
</feature>
<dbReference type="InterPro" id="IPR056125">
    <property type="entry name" value="DUF7708"/>
</dbReference>
<dbReference type="GeneID" id="28823228"/>
<dbReference type="PANTHER" id="PTHR24198">
    <property type="entry name" value="ANKYRIN REPEAT AND PROTEIN KINASE DOMAIN-CONTAINING PROTEIN"/>
    <property type="match status" value="1"/>
</dbReference>
<dbReference type="PROSITE" id="PS50088">
    <property type="entry name" value="ANK_REPEAT"/>
    <property type="match status" value="2"/>
</dbReference>
<dbReference type="Pfam" id="PF24883">
    <property type="entry name" value="NPHP3_N"/>
    <property type="match status" value="1"/>
</dbReference>
<dbReference type="InterPro" id="IPR056884">
    <property type="entry name" value="NPHP3-like_N"/>
</dbReference>
<protein>
    <submittedName>
        <fullName evidence="7">Ankyrin</fullName>
    </submittedName>
</protein>
<evidence type="ECO:0000259" key="6">
    <source>
        <dbReference type="Pfam" id="PF24883"/>
    </source>
</evidence>
<dbReference type="InterPro" id="IPR002110">
    <property type="entry name" value="Ankyrin_rpt"/>
</dbReference>
<feature type="region of interest" description="Disordered" evidence="4">
    <location>
        <begin position="21"/>
        <end position="69"/>
    </location>
</feature>
<organism evidence="7 8">
    <name type="scientific">Mollisia scopiformis</name>
    <name type="common">Conifer needle endophyte fungus</name>
    <name type="synonym">Phialocephala scopiformis</name>
    <dbReference type="NCBI Taxonomy" id="149040"/>
    <lineage>
        <taxon>Eukaryota</taxon>
        <taxon>Fungi</taxon>
        <taxon>Dikarya</taxon>
        <taxon>Ascomycota</taxon>
        <taxon>Pezizomycotina</taxon>
        <taxon>Leotiomycetes</taxon>
        <taxon>Helotiales</taxon>
        <taxon>Mollisiaceae</taxon>
        <taxon>Mollisia</taxon>
    </lineage>
</organism>
<proteinExistence type="predicted"/>
<dbReference type="SMART" id="SM00248">
    <property type="entry name" value="ANK"/>
    <property type="match status" value="10"/>
</dbReference>
<feature type="domain" description="Nephrocystin 3-like N-terminal" evidence="6">
    <location>
        <begin position="366"/>
        <end position="472"/>
    </location>
</feature>
<evidence type="ECO:0000259" key="5">
    <source>
        <dbReference type="Pfam" id="PF24809"/>
    </source>
</evidence>
<accession>A0A132BFP4</accession>
<dbReference type="AlphaFoldDB" id="A0A132BFP4"/>
<dbReference type="KEGG" id="psco:LY89DRAFT_675356"/>
<dbReference type="OrthoDB" id="7464126at2759"/>
<dbReference type="Pfam" id="PF00023">
    <property type="entry name" value="Ank"/>
    <property type="match status" value="1"/>
</dbReference>
<evidence type="ECO:0000313" key="8">
    <source>
        <dbReference type="Proteomes" id="UP000070700"/>
    </source>
</evidence>
<feature type="repeat" description="ANK" evidence="3">
    <location>
        <begin position="856"/>
        <end position="888"/>
    </location>
</feature>
<dbReference type="RefSeq" id="XP_018064892.1">
    <property type="nucleotide sequence ID" value="XM_018213502.1"/>
</dbReference>
<feature type="repeat" description="ANK" evidence="3">
    <location>
        <begin position="1108"/>
        <end position="1140"/>
    </location>
</feature>
<evidence type="ECO:0000256" key="2">
    <source>
        <dbReference type="ARBA" id="ARBA00023043"/>
    </source>
</evidence>
<keyword evidence="2 3" id="KW-0040">ANK repeat</keyword>
<dbReference type="PANTHER" id="PTHR24198:SF165">
    <property type="entry name" value="ANKYRIN REPEAT-CONTAINING PROTEIN-RELATED"/>
    <property type="match status" value="1"/>
</dbReference>
<dbReference type="Gene3D" id="1.25.40.20">
    <property type="entry name" value="Ankyrin repeat-containing domain"/>
    <property type="match status" value="2"/>
</dbReference>
<evidence type="ECO:0000256" key="4">
    <source>
        <dbReference type="SAM" id="MobiDB-lite"/>
    </source>
</evidence>
<dbReference type="SUPFAM" id="SSF48403">
    <property type="entry name" value="Ankyrin repeat"/>
    <property type="match status" value="1"/>
</dbReference>